<dbReference type="PANTHER" id="PTHR46829">
    <property type="entry name" value="STERILE ALPHA MOTIF DOMAIN-CONTAINING PROTEIN 15"/>
    <property type="match status" value="1"/>
</dbReference>
<dbReference type="PANTHER" id="PTHR46829:SF1">
    <property type="entry name" value="STERILE ALPHA MOTIF DOMAIN-CONTAINING PROTEIN 15"/>
    <property type="match status" value="1"/>
</dbReference>
<accession>A0AAE1ECF1</accession>
<evidence type="ECO:0000313" key="3">
    <source>
        <dbReference type="Proteomes" id="UP001283361"/>
    </source>
</evidence>
<gene>
    <name evidence="2" type="ORF">RRG08_033790</name>
</gene>
<dbReference type="Proteomes" id="UP001283361">
    <property type="component" value="Unassembled WGS sequence"/>
</dbReference>
<feature type="domain" description="SAM" evidence="1">
    <location>
        <begin position="26"/>
        <end position="89"/>
    </location>
</feature>
<protein>
    <recommendedName>
        <fullName evidence="1">SAM domain-containing protein</fullName>
    </recommendedName>
</protein>
<sequence length="194" mass="22222">MEFVPGKSEVFCAQGVPKLWPITSMWTDKDVHDFVCDIGYGKYAMCFRDNAINGKRLLEITPYDLHRIGVKNMRDALNLHASIKATTSRMWFNMEDPDSPPNISYSSTTKGHIIYNPKLPPKLQPENSSAFHAGMPPLPGNPYDIDWKELCLPYRRSDDMRGSQTCRPYRLGEYSALEDIGDKWALYNSHIFRA</sequence>
<reference evidence="2" key="1">
    <citation type="journal article" date="2023" name="G3 (Bethesda)">
        <title>A reference genome for the long-term kleptoplast-retaining sea slug Elysia crispata morphotype clarki.</title>
        <authorList>
            <person name="Eastman K.E."/>
            <person name="Pendleton A.L."/>
            <person name="Shaikh M.A."/>
            <person name="Suttiyut T."/>
            <person name="Ogas R."/>
            <person name="Tomko P."/>
            <person name="Gavelis G."/>
            <person name="Widhalm J.R."/>
            <person name="Wisecaver J.H."/>
        </authorList>
    </citation>
    <scope>NUCLEOTIDE SEQUENCE</scope>
    <source>
        <strain evidence="2">ECLA1</strain>
    </source>
</reference>
<proteinExistence type="predicted"/>
<organism evidence="2 3">
    <name type="scientific">Elysia crispata</name>
    <name type="common">lettuce slug</name>
    <dbReference type="NCBI Taxonomy" id="231223"/>
    <lineage>
        <taxon>Eukaryota</taxon>
        <taxon>Metazoa</taxon>
        <taxon>Spiralia</taxon>
        <taxon>Lophotrochozoa</taxon>
        <taxon>Mollusca</taxon>
        <taxon>Gastropoda</taxon>
        <taxon>Heterobranchia</taxon>
        <taxon>Euthyneura</taxon>
        <taxon>Panpulmonata</taxon>
        <taxon>Sacoglossa</taxon>
        <taxon>Placobranchoidea</taxon>
        <taxon>Plakobranchidae</taxon>
        <taxon>Elysia</taxon>
    </lineage>
</organism>
<dbReference type="InterPro" id="IPR001660">
    <property type="entry name" value="SAM"/>
</dbReference>
<name>A0AAE1ECF1_9GAST</name>
<dbReference type="InterPro" id="IPR013761">
    <property type="entry name" value="SAM/pointed_sf"/>
</dbReference>
<comment type="caution">
    <text evidence="2">The sequence shown here is derived from an EMBL/GenBank/DDBJ whole genome shotgun (WGS) entry which is preliminary data.</text>
</comment>
<dbReference type="EMBL" id="JAWDGP010000301">
    <property type="protein sequence ID" value="KAK3801570.1"/>
    <property type="molecule type" value="Genomic_DNA"/>
</dbReference>
<evidence type="ECO:0000259" key="1">
    <source>
        <dbReference type="PROSITE" id="PS50105"/>
    </source>
</evidence>
<dbReference type="SMART" id="SM00454">
    <property type="entry name" value="SAM"/>
    <property type="match status" value="1"/>
</dbReference>
<dbReference type="Pfam" id="PF00536">
    <property type="entry name" value="SAM_1"/>
    <property type="match status" value="1"/>
</dbReference>
<evidence type="ECO:0000313" key="2">
    <source>
        <dbReference type="EMBL" id="KAK3801570.1"/>
    </source>
</evidence>
<dbReference type="SUPFAM" id="SSF47769">
    <property type="entry name" value="SAM/Pointed domain"/>
    <property type="match status" value="1"/>
</dbReference>
<dbReference type="AlphaFoldDB" id="A0AAE1ECF1"/>
<keyword evidence="3" id="KW-1185">Reference proteome</keyword>
<dbReference type="Gene3D" id="1.10.150.50">
    <property type="entry name" value="Transcription Factor, Ets-1"/>
    <property type="match status" value="1"/>
</dbReference>
<dbReference type="PROSITE" id="PS50105">
    <property type="entry name" value="SAM_DOMAIN"/>
    <property type="match status" value="1"/>
</dbReference>